<name>A0A091BC41_9GAMM</name>
<dbReference type="STRING" id="1121013.GCA_000426365_01636"/>
<dbReference type="AlphaFoldDB" id="A0A091BC41"/>
<dbReference type="Gene3D" id="3.30.379.10">
    <property type="entry name" value="Chitobiase/beta-hexosaminidase domain 2-like"/>
    <property type="match status" value="1"/>
</dbReference>
<proteinExistence type="predicted"/>
<evidence type="ECO:0000256" key="1">
    <source>
        <dbReference type="ARBA" id="ARBA00022801"/>
    </source>
</evidence>
<dbReference type="Proteomes" id="UP000029391">
    <property type="component" value="Unassembled WGS sequence"/>
</dbReference>
<feature type="compositionally biased region" description="Polar residues" evidence="2">
    <location>
        <begin position="673"/>
        <end position="684"/>
    </location>
</feature>
<dbReference type="RefSeq" id="WP_026816904.1">
    <property type="nucleotide sequence ID" value="NZ_AUFF01000003.1"/>
</dbReference>
<keyword evidence="1" id="KW-0378">Hydrolase</keyword>
<feature type="region of interest" description="Disordered" evidence="2">
    <location>
        <begin position="673"/>
        <end position="700"/>
    </location>
</feature>
<gene>
    <name evidence="4" type="ORF">P873_11140</name>
</gene>
<protein>
    <recommendedName>
        <fullName evidence="6">Beta-hexosaminidase bacterial type N-terminal domain-containing protein</fullName>
    </recommendedName>
</protein>
<keyword evidence="3" id="KW-0732">Signal</keyword>
<reference evidence="4 5" key="1">
    <citation type="submission" date="2013-09" db="EMBL/GenBank/DDBJ databases">
        <title>Genome sequencing of Arenimonas composti.</title>
        <authorList>
            <person name="Chen F."/>
            <person name="Wang G."/>
        </authorList>
    </citation>
    <scope>NUCLEOTIDE SEQUENCE [LARGE SCALE GENOMIC DNA]</scope>
    <source>
        <strain evidence="4 5">TR7-09</strain>
    </source>
</reference>
<evidence type="ECO:0000256" key="3">
    <source>
        <dbReference type="SAM" id="SignalP"/>
    </source>
</evidence>
<evidence type="ECO:0000313" key="4">
    <source>
        <dbReference type="EMBL" id="KFN49321.1"/>
    </source>
</evidence>
<sequence>MVKFAILAGRVLVAAWLVLAPATTTAATPPDVIVVDVGPYEDAATANADSANVEWLVDGPRSDAVTLAWAALELQAVLAAGGIPAEIRGEPSGERHFALRVLAPDARDGRLGDQGFRVSVSPDQVLIEGNTRIGVLYGVYAVIERLGVRWYSEDDVVVPAKLAVTEIDWEAWYERPSVQLRGFWIPMDSGITVPESFAIWMARNRLNLSGTLPLHVRRKLGIHSWQGGHRVLQEILSEPGLFEAHPEWFGFVNGKRQRIDASTGSYHNPAFENPEMAAHVADRIVERLQGGDLEDADFLAVWSSDGTNRGWDDSAEARSVGNNVDNINLFYIRLAGHLRDAYQSGRLERPVTVTGMSYNLTWVLPSRPDLVDELREADYLHLYYEPTRSFTGSLAEPDGRPTDSLYLQSLADWKAIAPLRHGVVEYFNNSSYGGLPISDHQSLMDDFRAQMGDGAEIYAYMHPVHHPGPRKLTNWLMARISWLGDVPQLRKQVNEWTTDYFKRRYGNDNWREMRDIYALSDKATGNAREMILRRSLWDLLFRQHHNGRVWTPGQVETFASRFLDGGIQAIPEPNTDSADGLMETEFVGLRDSLAMLAEARERLAAVETGPSGTGRKRRLTELSAWLTDAWRRYELLRISALYYREVNGLLSAPVDRIEQHRVRIENLNRMLSNSPYTNDTVSSRIDQRGTFQPPERLEVD</sequence>
<evidence type="ECO:0000256" key="2">
    <source>
        <dbReference type="SAM" id="MobiDB-lite"/>
    </source>
</evidence>
<accession>A0A091BC41</accession>
<dbReference type="SUPFAM" id="SSF55545">
    <property type="entry name" value="beta-N-acetylhexosaminidase-like domain"/>
    <property type="match status" value="1"/>
</dbReference>
<feature type="signal peptide" evidence="3">
    <location>
        <begin position="1"/>
        <end position="26"/>
    </location>
</feature>
<evidence type="ECO:0008006" key="6">
    <source>
        <dbReference type="Google" id="ProtNLM"/>
    </source>
</evidence>
<feature type="chain" id="PRO_5001871041" description="Beta-hexosaminidase bacterial type N-terminal domain-containing protein" evidence="3">
    <location>
        <begin position="27"/>
        <end position="700"/>
    </location>
</feature>
<dbReference type="OrthoDB" id="8727830at2"/>
<evidence type="ECO:0000313" key="5">
    <source>
        <dbReference type="Proteomes" id="UP000029391"/>
    </source>
</evidence>
<dbReference type="GO" id="GO:0005975">
    <property type="term" value="P:carbohydrate metabolic process"/>
    <property type="evidence" value="ECO:0007669"/>
    <property type="project" value="UniProtKB-ARBA"/>
</dbReference>
<keyword evidence="5" id="KW-1185">Reference proteome</keyword>
<dbReference type="EMBL" id="AWXU01000037">
    <property type="protein sequence ID" value="KFN49321.1"/>
    <property type="molecule type" value="Genomic_DNA"/>
</dbReference>
<comment type="caution">
    <text evidence="4">The sequence shown here is derived from an EMBL/GenBank/DDBJ whole genome shotgun (WGS) entry which is preliminary data.</text>
</comment>
<dbReference type="GO" id="GO:0016787">
    <property type="term" value="F:hydrolase activity"/>
    <property type="evidence" value="ECO:0007669"/>
    <property type="project" value="UniProtKB-KW"/>
</dbReference>
<organism evidence="4 5">
    <name type="scientific">Arenimonas composti TR7-09 = DSM 18010</name>
    <dbReference type="NCBI Taxonomy" id="1121013"/>
    <lineage>
        <taxon>Bacteria</taxon>
        <taxon>Pseudomonadati</taxon>
        <taxon>Pseudomonadota</taxon>
        <taxon>Gammaproteobacteria</taxon>
        <taxon>Lysobacterales</taxon>
        <taxon>Lysobacteraceae</taxon>
        <taxon>Arenimonas</taxon>
    </lineage>
</organism>
<dbReference type="InterPro" id="IPR029018">
    <property type="entry name" value="Hex-like_dom2"/>
</dbReference>